<gene>
    <name evidence="1" type="ORF">LVJ94_23855</name>
</gene>
<dbReference type="Pfam" id="PF14249">
    <property type="entry name" value="Tocopherol_cycl"/>
    <property type="match status" value="1"/>
</dbReference>
<dbReference type="SUPFAM" id="SSF159245">
    <property type="entry name" value="AttH-like"/>
    <property type="match status" value="1"/>
</dbReference>
<dbReference type="Gene3D" id="2.40.370.10">
    <property type="entry name" value="AttH-like domain"/>
    <property type="match status" value="1"/>
</dbReference>
<reference evidence="1" key="1">
    <citation type="submission" date="2021-12" db="EMBL/GenBank/DDBJ databases">
        <title>Discovery of the Pendulisporaceae a myxobacterial family with distinct sporulation behavior and unique specialized metabolism.</title>
        <authorList>
            <person name="Garcia R."/>
            <person name="Popoff A."/>
            <person name="Bader C.D."/>
            <person name="Loehr J."/>
            <person name="Walesch S."/>
            <person name="Walt C."/>
            <person name="Boldt J."/>
            <person name="Bunk B."/>
            <person name="Haeckl F.J.F.P.J."/>
            <person name="Gunesch A.P."/>
            <person name="Birkelbach J."/>
            <person name="Nuebel U."/>
            <person name="Pietschmann T."/>
            <person name="Bach T."/>
            <person name="Mueller R."/>
        </authorList>
    </citation>
    <scope>NUCLEOTIDE SEQUENCE</scope>
    <source>
        <strain evidence="1">MSr11367</strain>
    </source>
</reference>
<protein>
    <recommendedName>
        <fullName evidence="3">Tocopherol cyclase</fullName>
    </recommendedName>
</protein>
<dbReference type="EMBL" id="CP089983">
    <property type="protein sequence ID" value="WXB10250.1"/>
    <property type="molecule type" value="Genomic_DNA"/>
</dbReference>
<evidence type="ECO:0000313" key="1">
    <source>
        <dbReference type="EMBL" id="WXB10250.1"/>
    </source>
</evidence>
<dbReference type="InterPro" id="IPR025893">
    <property type="entry name" value="Tocopherol_cyclase"/>
</dbReference>
<sequence>MPKSAPIPKDYAGARFDPALPRPHVESYFLKANEPSGRRALWVRHTIYAGRHDASRAVAEAWAIFFDRDRGHVAVKQQVPLERARFSRSELDIRIDGVTLDARIARGRLEGGNRSVGWDLTLSSNGPPLLHFPRTFMYEGPFPSSKLVSLLPDARVYGTIDVGGESVNVEGWPALLGHNWGKRNAHTYAWGHCNAWTGGEDVMFEGTSARVKLGPVLTPVSTILCLRHRGVRYDLNGVMQMVKNRGTIGLRRWSFRGHGALARIEGELWAEDDDFVGLHYPNPDSPMTYCLNTKIAHARLEVSIQKRPPMILASTQAALEIGTHDPHHGIRMYL</sequence>
<name>A0ABZ2LHM4_9BACT</name>
<evidence type="ECO:0000313" key="2">
    <source>
        <dbReference type="Proteomes" id="UP001374803"/>
    </source>
</evidence>
<keyword evidence="2" id="KW-1185">Reference proteome</keyword>
<proteinExistence type="predicted"/>
<accession>A0ABZ2LHM4</accession>
<organism evidence="1 2">
    <name type="scientific">Pendulispora rubella</name>
    <dbReference type="NCBI Taxonomy" id="2741070"/>
    <lineage>
        <taxon>Bacteria</taxon>
        <taxon>Pseudomonadati</taxon>
        <taxon>Myxococcota</taxon>
        <taxon>Myxococcia</taxon>
        <taxon>Myxococcales</taxon>
        <taxon>Sorangiineae</taxon>
        <taxon>Pendulisporaceae</taxon>
        <taxon>Pendulispora</taxon>
    </lineage>
</organism>
<dbReference type="Proteomes" id="UP001374803">
    <property type="component" value="Chromosome"/>
</dbReference>
<dbReference type="RefSeq" id="WP_394839927.1">
    <property type="nucleotide sequence ID" value="NZ_CP089929.1"/>
</dbReference>
<dbReference type="InterPro" id="IPR023374">
    <property type="entry name" value="AttH-like_dom_sf"/>
</dbReference>
<evidence type="ECO:0008006" key="3">
    <source>
        <dbReference type="Google" id="ProtNLM"/>
    </source>
</evidence>